<comment type="caution">
    <text evidence="2">The sequence shown here is derived from an EMBL/GenBank/DDBJ whole genome shotgun (WGS) entry which is preliminary data.</text>
</comment>
<accession>A0AAN8GIQ7</accession>
<evidence type="ECO:0000313" key="2">
    <source>
        <dbReference type="EMBL" id="KAK6167399.1"/>
    </source>
</evidence>
<organism evidence="2 3">
    <name type="scientific">Patella caerulea</name>
    <name type="common">Rayed Mediterranean limpet</name>
    <dbReference type="NCBI Taxonomy" id="87958"/>
    <lineage>
        <taxon>Eukaryota</taxon>
        <taxon>Metazoa</taxon>
        <taxon>Spiralia</taxon>
        <taxon>Lophotrochozoa</taxon>
        <taxon>Mollusca</taxon>
        <taxon>Gastropoda</taxon>
        <taxon>Patellogastropoda</taxon>
        <taxon>Patelloidea</taxon>
        <taxon>Patellidae</taxon>
        <taxon>Patella</taxon>
    </lineage>
</organism>
<evidence type="ECO:0000256" key="1">
    <source>
        <dbReference type="SAM" id="MobiDB-lite"/>
    </source>
</evidence>
<keyword evidence="3" id="KW-1185">Reference proteome</keyword>
<dbReference type="Proteomes" id="UP001347796">
    <property type="component" value="Unassembled WGS sequence"/>
</dbReference>
<gene>
    <name evidence="2" type="ORF">SNE40_021435</name>
</gene>
<feature type="compositionally biased region" description="Basic and acidic residues" evidence="1">
    <location>
        <begin position="187"/>
        <end position="199"/>
    </location>
</feature>
<sequence>MEAIQIVQGIINELKLCSADPLSILSRTCDFFGHGLSEEDATLQKLSAPPSQENKPLFGDMVITGISAVISVPERQYKRYFELDVTQQLKQETLSARAHSIDAEEMIGMFSAWKQRAQHASTSFLSARMRAKINRVVPYLDGIYKSKQECIIKWEIGMARKQRNRDRKKQVDISKELSRRAAAKVQKKQERNKKDLEKN</sequence>
<name>A0AAN8GIQ7_PATCE</name>
<protein>
    <submittedName>
        <fullName evidence="2">Uncharacterized protein</fullName>
    </submittedName>
</protein>
<dbReference type="AlphaFoldDB" id="A0AAN8GIQ7"/>
<dbReference type="EMBL" id="JAZGQO010000018">
    <property type="protein sequence ID" value="KAK6167399.1"/>
    <property type="molecule type" value="Genomic_DNA"/>
</dbReference>
<proteinExistence type="predicted"/>
<feature type="compositionally biased region" description="Basic and acidic residues" evidence="1">
    <location>
        <begin position="169"/>
        <end position="179"/>
    </location>
</feature>
<reference evidence="2 3" key="1">
    <citation type="submission" date="2024-01" db="EMBL/GenBank/DDBJ databases">
        <title>The genome of the rayed Mediterranean limpet Patella caerulea (Linnaeus, 1758).</title>
        <authorList>
            <person name="Anh-Thu Weber A."/>
            <person name="Halstead-Nussloch G."/>
        </authorList>
    </citation>
    <scope>NUCLEOTIDE SEQUENCE [LARGE SCALE GENOMIC DNA]</scope>
    <source>
        <strain evidence="2">AATW-2023a</strain>
        <tissue evidence="2">Whole specimen</tissue>
    </source>
</reference>
<feature type="region of interest" description="Disordered" evidence="1">
    <location>
        <begin position="163"/>
        <end position="199"/>
    </location>
</feature>
<evidence type="ECO:0000313" key="3">
    <source>
        <dbReference type="Proteomes" id="UP001347796"/>
    </source>
</evidence>